<organism evidence="5 6">
    <name type="scientific">Quillaja saponaria</name>
    <name type="common">Soap bark tree</name>
    <dbReference type="NCBI Taxonomy" id="32244"/>
    <lineage>
        <taxon>Eukaryota</taxon>
        <taxon>Viridiplantae</taxon>
        <taxon>Streptophyta</taxon>
        <taxon>Embryophyta</taxon>
        <taxon>Tracheophyta</taxon>
        <taxon>Spermatophyta</taxon>
        <taxon>Magnoliopsida</taxon>
        <taxon>eudicotyledons</taxon>
        <taxon>Gunneridae</taxon>
        <taxon>Pentapetalae</taxon>
        <taxon>rosids</taxon>
        <taxon>fabids</taxon>
        <taxon>Fabales</taxon>
        <taxon>Quillajaceae</taxon>
        <taxon>Quillaja</taxon>
    </lineage>
</organism>
<feature type="region of interest" description="Disordered" evidence="4">
    <location>
        <begin position="523"/>
        <end position="571"/>
    </location>
</feature>
<sequence length="571" mass="64816">MNWKTPQATAYYPSSQYSQYNQQAMQPAPPLPPGSSMPLPPPPSEPPPSSVPPQSQSNEERRQKERNRGPLKDLSTSGRREHGHSNHVVLPKQQKPAVLPLHLKKSNVPSGRAETEEETRFGRKREFEKQRQDEKHRQELTESQNSILQQTQMLSSGKGLGSLAGSRKGERRTTHLLAGERIENRLKKPTTFLCKVNFRNELLDPSAQPKLTTIKKEKDRFTIYTITSLEKMYEPQLYVEPDLGIPLDLLDLSIYNPPKERKPLAPQDEDLLQDDESVIPVKKEGIRKKEWPTDKGFSWLVKTQYMSPLSTESAKQGGRNILGNLNSRERQIKEIEASFEAAKKPPVHATNKVLYPVEVLPLLPDFDRYDDQFVVAAFDSAPTADSEIYKKMDQTVRDAHESRAIMKSYVATGSDPANPEKFLAYMAPSPGELSKDIYDEDEDTYSWVREYNRDFGVMMQMILQYYLVSMDESEARYVPLPTKLVLKKKRAEEVRSNDEVEQFPVPSRVTVSCGPSVAAVELKDSGVHTSSKGSSSNSKRFGMDDGLERRHRVVQHQDHYQSSGAEDDMSD</sequence>
<feature type="compositionally biased region" description="Low complexity" evidence="4">
    <location>
        <begin position="530"/>
        <end position="539"/>
    </location>
</feature>
<proteinExistence type="inferred from homology"/>
<reference evidence="5" key="1">
    <citation type="journal article" date="2023" name="Science">
        <title>Elucidation of the pathway for biosynthesis of saponin adjuvants from the soapbark tree.</title>
        <authorList>
            <person name="Reed J."/>
            <person name="Orme A."/>
            <person name="El-Demerdash A."/>
            <person name="Owen C."/>
            <person name="Martin L.B.B."/>
            <person name="Misra R.C."/>
            <person name="Kikuchi S."/>
            <person name="Rejzek M."/>
            <person name="Martin A.C."/>
            <person name="Harkess A."/>
            <person name="Leebens-Mack J."/>
            <person name="Louveau T."/>
            <person name="Stephenson M.J."/>
            <person name="Osbourn A."/>
        </authorList>
    </citation>
    <scope>NUCLEOTIDE SEQUENCE</scope>
    <source>
        <strain evidence="5">S10</strain>
    </source>
</reference>
<evidence type="ECO:0000256" key="2">
    <source>
        <dbReference type="ARBA" id="ARBA00007560"/>
    </source>
</evidence>
<comment type="similarity">
    <text evidence="2">Belongs to the PAF1 family.</text>
</comment>
<evidence type="ECO:0000313" key="5">
    <source>
        <dbReference type="EMBL" id="KAJ7963075.1"/>
    </source>
</evidence>
<dbReference type="InterPro" id="IPR007133">
    <property type="entry name" value="RNA_pol_II-assoc_Paf1"/>
</dbReference>
<dbReference type="PANTHER" id="PTHR23188">
    <property type="entry name" value="RNA POLYMERASE II-ASSOCIATED FACTOR 1 HOMOLOG"/>
    <property type="match status" value="1"/>
</dbReference>
<dbReference type="KEGG" id="qsa:O6P43_018216"/>
<feature type="compositionally biased region" description="Basic and acidic residues" evidence="4">
    <location>
        <begin position="118"/>
        <end position="140"/>
    </location>
</feature>
<dbReference type="Pfam" id="PF03985">
    <property type="entry name" value="Paf1"/>
    <property type="match status" value="1"/>
</dbReference>
<keyword evidence="6" id="KW-1185">Reference proteome</keyword>
<protein>
    <submittedName>
        <fullName evidence="5">RNA polymerase II-associated, Paf1</fullName>
    </submittedName>
</protein>
<feature type="compositionally biased region" description="Pro residues" evidence="4">
    <location>
        <begin position="27"/>
        <end position="51"/>
    </location>
</feature>
<comment type="subcellular location">
    <subcellularLocation>
        <location evidence="1">Nucleus</location>
    </subcellularLocation>
</comment>
<dbReference type="PANTHER" id="PTHR23188:SF12">
    <property type="entry name" value="RNA POLYMERASE II-ASSOCIATED FACTOR 1 HOMOLOG"/>
    <property type="match status" value="1"/>
</dbReference>
<evidence type="ECO:0000313" key="6">
    <source>
        <dbReference type="Proteomes" id="UP001163823"/>
    </source>
</evidence>
<dbReference type="GO" id="GO:0016593">
    <property type="term" value="C:Cdc73/Paf1 complex"/>
    <property type="evidence" value="ECO:0007669"/>
    <property type="project" value="InterPro"/>
</dbReference>
<evidence type="ECO:0000256" key="4">
    <source>
        <dbReference type="SAM" id="MobiDB-lite"/>
    </source>
</evidence>
<accession>A0AAD7PQF6</accession>
<dbReference type="AlphaFoldDB" id="A0AAD7PQF6"/>
<dbReference type="GO" id="GO:0003682">
    <property type="term" value="F:chromatin binding"/>
    <property type="evidence" value="ECO:0007669"/>
    <property type="project" value="TreeGrafter"/>
</dbReference>
<keyword evidence="3" id="KW-0539">Nucleus</keyword>
<evidence type="ECO:0000256" key="3">
    <source>
        <dbReference type="ARBA" id="ARBA00023242"/>
    </source>
</evidence>
<feature type="compositionally biased region" description="Low complexity" evidence="4">
    <location>
        <begin position="7"/>
        <end position="26"/>
    </location>
</feature>
<gene>
    <name evidence="5" type="ORF">O6P43_018216</name>
</gene>
<dbReference type="GO" id="GO:0000993">
    <property type="term" value="F:RNA polymerase II complex binding"/>
    <property type="evidence" value="ECO:0007669"/>
    <property type="project" value="TreeGrafter"/>
</dbReference>
<feature type="compositionally biased region" description="Basic and acidic residues" evidence="4">
    <location>
        <begin position="58"/>
        <end position="71"/>
    </location>
</feature>
<feature type="region of interest" description="Disordered" evidence="4">
    <location>
        <begin position="1"/>
        <end position="148"/>
    </location>
</feature>
<comment type="caution">
    <text evidence="5">The sequence shown here is derived from an EMBL/GenBank/DDBJ whole genome shotgun (WGS) entry which is preliminary data.</text>
</comment>
<dbReference type="Proteomes" id="UP001163823">
    <property type="component" value="Chromosome 7"/>
</dbReference>
<dbReference type="GO" id="GO:0006368">
    <property type="term" value="P:transcription elongation by RNA polymerase II"/>
    <property type="evidence" value="ECO:0007669"/>
    <property type="project" value="InterPro"/>
</dbReference>
<evidence type="ECO:0000256" key="1">
    <source>
        <dbReference type="ARBA" id="ARBA00004123"/>
    </source>
</evidence>
<name>A0AAD7PQF6_QUISA</name>
<dbReference type="EMBL" id="JARAOO010000007">
    <property type="protein sequence ID" value="KAJ7963075.1"/>
    <property type="molecule type" value="Genomic_DNA"/>
</dbReference>